<feature type="compositionally biased region" description="Polar residues" evidence="1">
    <location>
        <begin position="345"/>
        <end position="355"/>
    </location>
</feature>
<evidence type="ECO:0000313" key="2">
    <source>
        <dbReference type="EMBL" id="KAJ1256206.1"/>
    </source>
</evidence>
<feature type="region of interest" description="Disordered" evidence="1">
    <location>
        <begin position="345"/>
        <end position="370"/>
    </location>
</feature>
<dbReference type="PANTHER" id="PTHR46632:SF16">
    <property type="entry name" value="E3 UBIQUITIN-PROTEIN LIGASE SINA-LIKE 10"/>
    <property type="match status" value="1"/>
</dbReference>
<comment type="caution">
    <text evidence="2">The sequence shown here is derived from an EMBL/GenBank/DDBJ whole genome shotgun (WGS) entry which is preliminary data.</text>
</comment>
<reference evidence="2 3" key="1">
    <citation type="submission" date="2022-10" db="EMBL/GenBank/DDBJ databases">
        <title>WGS assembly of Paspalum vaginatum 540-79.</title>
        <authorList>
            <person name="Sun G."/>
            <person name="Wase N."/>
            <person name="Shu S."/>
            <person name="Jenkins J."/>
            <person name="Zhou B."/>
            <person name="Torres-Rodriguez J."/>
            <person name="Chen C."/>
            <person name="Sandor L."/>
            <person name="Plott C."/>
            <person name="Yoshinga Y."/>
            <person name="Daum C."/>
            <person name="Qi P."/>
            <person name="Barry K."/>
            <person name="Lipzen A."/>
            <person name="Berry L."/>
            <person name="Pedersen C."/>
            <person name="Gottilla T."/>
            <person name="Foltz A."/>
            <person name="Yu H."/>
            <person name="O'Malley R."/>
            <person name="Zhang C."/>
            <person name="Devos K."/>
            <person name="Sigmon B."/>
            <person name="Yu B."/>
            <person name="Obata T."/>
            <person name="Schmutz J."/>
            <person name="Schnable J."/>
        </authorList>
    </citation>
    <scope>NUCLEOTIDE SEQUENCE [LARGE SCALE GENOMIC DNA]</scope>
    <source>
        <strain evidence="3">cv. 540-79</strain>
    </source>
</reference>
<sequence length="370" mass="41459">MLPPPPPPPPPLPRRRRPEMPSSPTQSQEMSELHLKIHKRALTCMFCLHPLYDAVLRPCSFMCDGGHIYCHRCTQRHKKKCSSLCIFLEKITAQMKVKCNLCDSGYMPYRKFVGHLCDPPVHPELVDRQLYSDFELGDCTLDPNLLVCSECNHLLQLPIFMHVYDKSLVCGACYGNDIGIYIHHKELEYIVQRISVKCMACEEYLPFCALALHQVDDCPFKHKLQKIAPSSSARKNLCGKNKQKASYELGKMDKHIVQGDVVGNDDDSSDDNIPESGMRVAENSKTFACNKKVKIAAPHGQKTGAPTAAQDGASTSRCLPITAPSKPAPYKPCRPGTRLFEAANNRNRGNLTGPNWTKCKKASKLQKPRK</sequence>
<proteinExistence type="predicted"/>
<evidence type="ECO:0000313" key="3">
    <source>
        <dbReference type="Proteomes" id="UP001164776"/>
    </source>
</evidence>
<feature type="compositionally biased region" description="Basic residues" evidence="1">
    <location>
        <begin position="358"/>
        <end position="370"/>
    </location>
</feature>
<dbReference type="Proteomes" id="UP001164776">
    <property type="component" value="Unassembled WGS sequence"/>
</dbReference>
<feature type="compositionally biased region" description="Pro residues" evidence="1">
    <location>
        <begin position="1"/>
        <end position="12"/>
    </location>
</feature>
<accession>A0A9W7XC19</accession>
<dbReference type="EMBL" id="MU629538">
    <property type="protein sequence ID" value="KAJ1256206.1"/>
    <property type="molecule type" value="Genomic_DNA"/>
</dbReference>
<protein>
    <submittedName>
        <fullName evidence="2">Uncharacterized protein</fullName>
    </submittedName>
</protein>
<evidence type="ECO:0000256" key="1">
    <source>
        <dbReference type="SAM" id="MobiDB-lite"/>
    </source>
</evidence>
<dbReference type="OrthoDB" id="704766at2759"/>
<dbReference type="InterPro" id="IPR044286">
    <property type="entry name" value="SINL_plant"/>
</dbReference>
<dbReference type="PANTHER" id="PTHR46632">
    <property type="entry name" value="E3 UBIQUITIN-PROTEIN LIGASE SINA-LIKE 4"/>
    <property type="match status" value="1"/>
</dbReference>
<feature type="region of interest" description="Disordered" evidence="1">
    <location>
        <begin position="1"/>
        <end position="31"/>
    </location>
</feature>
<organism evidence="2 3">
    <name type="scientific">Paspalum vaginatum</name>
    <name type="common">seashore paspalum</name>
    <dbReference type="NCBI Taxonomy" id="158149"/>
    <lineage>
        <taxon>Eukaryota</taxon>
        <taxon>Viridiplantae</taxon>
        <taxon>Streptophyta</taxon>
        <taxon>Embryophyta</taxon>
        <taxon>Tracheophyta</taxon>
        <taxon>Spermatophyta</taxon>
        <taxon>Magnoliopsida</taxon>
        <taxon>Liliopsida</taxon>
        <taxon>Poales</taxon>
        <taxon>Poaceae</taxon>
        <taxon>PACMAD clade</taxon>
        <taxon>Panicoideae</taxon>
        <taxon>Andropogonodae</taxon>
        <taxon>Paspaleae</taxon>
        <taxon>Paspalinae</taxon>
        <taxon>Paspalum</taxon>
    </lineage>
</organism>
<name>A0A9W7XC19_9POAL</name>
<dbReference type="AlphaFoldDB" id="A0A9W7XC19"/>
<feature type="region of interest" description="Disordered" evidence="1">
    <location>
        <begin position="298"/>
        <end position="317"/>
    </location>
</feature>
<keyword evidence="3" id="KW-1185">Reference proteome</keyword>
<gene>
    <name evidence="2" type="ORF">BS78_K064500</name>
</gene>